<protein>
    <submittedName>
        <fullName evidence="1">11272_t:CDS:1</fullName>
    </submittedName>
</protein>
<proteinExistence type="predicted"/>
<name>A0ACA9LFV0_9GLOM</name>
<evidence type="ECO:0000313" key="2">
    <source>
        <dbReference type="Proteomes" id="UP000789366"/>
    </source>
</evidence>
<gene>
    <name evidence="1" type="ORF">SPELUC_LOCUS4207</name>
</gene>
<dbReference type="EMBL" id="CAJVPW010003650">
    <property type="protein sequence ID" value="CAG8527327.1"/>
    <property type="molecule type" value="Genomic_DNA"/>
</dbReference>
<feature type="non-terminal residue" evidence="1">
    <location>
        <position position="124"/>
    </location>
</feature>
<keyword evidence="2" id="KW-1185">Reference proteome</keyword>
<organism evidence="1 2">
    <name type="scientific">Cetraspora pellucida</name>
    <dbReference type="NCBI Taxonomy" id="1433469"/>
    <lineage>
        <taxon>Eukaryota</taxon>
        <taxon>Fungi</taxon>
        <taxon>Fungi incertae sedis</taxon>
        <taxon>Mucoromycota</taxon>
        <taxon>Glomeromycotina</taxon>
        <taxon>Glomeromycetes</taxon>
        <taxon>Diversisporales</taxon>
        <taxon>Gigasporaceae</taxon>
        <taxon>Cetraspora</taxon>
    </lineage>
</organism>
<sequence length="124" mass="13397">MAEEQLTSEAIEDGINPEVTEITNTVENIEILETSGANEPDLTSEISGQQASAPSHLSVQADSEATPEIPQTEKGSSTVEIIKTEEEPLVTEEGPLVTEEEPLVTEEEPLVTEEEPLVTEEEPL</sequence>
<dbReference type="Proteomes" id="UP000789366">
    <property type="component" value="Unassembled WGS sequence"/>
</dbReference>
<evidence type="ECO:0000313" key="1">
    <source>
        <dbReference type="EMBL" id="CAG8527327.1"/>
    </source>
</evidence>
<comment type="caution">
    <text evidence="1">The sequence shown here is derived from an EMBL/GenBank/DDBJ whole genome shotgun (WGS) entry which is preliminary data.</text>
</comment>
<accession>A0ACA9LFV0</accession>
<reference evidence="1" key="1">
    <citation type="submission" date="2021-06" db="EMBL/GenBank/DDBJ databases">
        <authorList>
            <person name="Kallberg Y."/>
            <person name="Tangrot J."/>
            <person name="Rosling A."/>
        </authorList>
    </citation>
    <scope>NUCLEOTIDE SEQUENCE</scope>
    <source>
        <strain evidence="1">28 12/20/2015</strain>
    </source>
</reference>